<evidence type="ECO:0000256" key="5">
    <source>
        <dbReference type="ARBA" id="ARBA00023136"/>
    </source>
</evidence>
<keyword evidence="2" id="KW-1003">Cell membrane</keyword>
<feature type="transmembrane region" description="Helical" evidence="6">
    <location>
        <begin position="166"/>
        <end position="186"/>
    </location>
</feature>
<dbReference type="InterPro" id="IPR002797">
    <property type="entry name" value="Polysacc_synth"/>
</dbReference>
<dbReference type="PANTHER" id="PTHR30250">
    <property type="entry name" value="PST FAMILY PREDICTED COLANIC ACID TRANSPORTER"/>
    <property type="match status" value="1"/>
</dbReference>
<dbReference type="InterPro" id="IPR050833">
    <property type="entry name" value="Poly_Biosynth_Transport"/>
</dbReference>
<accession>A0A6C0NXB9</accession>
<gene>
    <name evidence="7" type="ORF">GZH47_08335</name>
</gene>
<feature type="transmembrane region" description="Helical" evidence="6">
    <location>
        <begin position="289"/>
        <end position="313"/>
    </location>
</feature>
<evidence type="ECO:0000313" key="8">
    <source>
        <dbReference type="Proteomes" id="UP000479114"/>
    </source>
</evidence>
<comment type="subcellular location">
    <subcellularLocation>
        <location evidence="1">Cell membrane</location>
        <topology evidence="1">Multi-pass membrane protein</topology>
    </subcellularLocation>
</comment>
<protein>
    <submittedName>
        <fullName evidence="7">Oligosaccharide flippase family protein</fullName>
    </submittedName>
</protein>
<dbReference type="AlphaFoldDB" id="A0A6C0NXB9"/>
<feature type="transmembrane region" description="Helical" evidence="6">
    <location>
        <begin position="7"/>
        <end position="26"/>
    </location>
</feature>
<feature type="transmembrane region" description="Helical" evidence="6">
    <location>
        <begin position="46"/>
        <end position="63"/>
    </location>
</feature>
<evidence type="ECO:0000256" key="4">
    <source>
        <dbReference type="ARBA" id="ARBA00022989"/>
    </source>
</evidence>
<dbReference type="PANTHER" id="PTHR30250:SF11">
    <property type="entry name" value="O-ANTIGEN TRANSPORTER-RELATED"/>
    <property type="match status" value="1"/>
</dbReference>
<keyword evidence="8" id="KW-1185">Reference proteome</keyword>
<feature type="transmembrane region" description="Helical" evidence="6">
    <location>
        <begin position="442"/>
        <end position="468"/>
    </location>
</feature>
<dbReference type="GO" id="GO:0005886">
    <property type="term" value="C:plasma membrane"/>
    <property type="evidence" value="ECO:0007669"/>
    <property type="project" value="UniProtKB-SubCell"/>
</dbReference>
<keyword evidence="4 6" id="KW-1133">Transmembrane helix</keyword>
<feature type="transmembrane region" description="Helical" evidence="6">
    <location>
        <begin position="379"/>
        <end position="400"/>
    </location>
</feature>
<feature type="transmembrane region" description="Helical" evidence="6">
    <location>
        <begin position="412"/>
        <end position="430"/>
    </location>
</feature>
<feature type="transmembrane region" description="Helical" evidence="6">
    <location>
        <begin position="248"/>
        <end position="268"/>
    </location>
</feature>
<organism evidence="7 8">
    <name type="scientific">Paenibacillus rhizovicinus</name>
    <dbReference type="NCBI Taxonomy" id="2704463"/>
    <lineage>
        <taxon>Bacteria</taxon>
        <taxon>Bacillati</taxon>
        <taxon>Bacillota</taxon>
        <taxon>Bacilli</taxon>
        <taxon>Bacillales</taxon>
        <taxon>Paenibacillaceae</taxon>
        <taxon>Paenibacillus</taxon>
    </lineage>
</organism>
<reference evidence="7 8" key="1">
    <citation type="submission" date="2020-02" db="EMBL/GenBank/DDBJ databases">
        <title>Paenibacillus sp. nov., isolated from rhizosphere soil of tomato.</title>
        <authorList>
            <person name="Weon H.-Y."/>
            <person name="Lee S.A."/>
        </authorList>
    </citation>
    <scope>NUCLEOTIDE SEQUENCE [LARGE SCALE GENOMIC DNA]</scope>
    <source>
        <strain evidence="7 8">14171R-81</strain>
    </source>
</reference>
<feature type="transmembrane region" description="Helical" evidence="6">
    <location>
        <begin position="354"/>
        <end position="373"/>
    </location>
</feature>
<proteinExistence type="predicted"/>
<dbReference type="EMBL" id="CP048286">
    <property type="protein sequence ID" value="QHW30857.1"/>
    <property type="molecule type" value="Genomic_DNA"/>
</dbReference>
<keyword evidence="3 6" id="KW-0812">Transmembrane</keyword>
<evidence type="ECO:0000313" key="7">
    <source>
        <dbReference type="EMBL" id="QHW30857.1"/>
    </source>
</evidence>
<feature type="transmembrane region" description="Helical" evidence="6">
    <location>
        <begin position="319"/>
        <end position="342"/>
    </location>
</feature>
<sequence>MKAIKNYLYNLIYQILTILLPIVTIPYVSRTLGPDGLGSFALSNTYAQYFVLFGMIGLSIYSSREIAYVRDDESKLSKAFWEINFIRVITVGIAFILYMVLFGLILNSSNKIVYIMQSLVILSSLVDISWLFIGLEDFKRVIMKNIFVKLVGMVLIFCFVKHSSDVWLYALILGITQLVGQAIMWFEIPKSIIFIFPNTRNTVRHLKESIKMFLPQIAINIYTMLDKVILGAITNTAQVGLYDNSQRIIKLIITIVTTVATVTMPKMANFHKNKQYEEFQNYIYKSFSFVSFLAFPMTFGLIGVCKSFVPWFYGPGFEGIIPMFYIGSFLMITLGWSSILGIQVLLSIKREKQFTIAVSYGAAINIILNLILIKKFEGVGTTVSCVVAEFTGMFIMLFYLRDIINFRKLFKPVGKYFISSLVMCFPIWELSSYFNSTALNSFIIVLIGAILYLTMMIITRDAILIYALKLLKSRMRKSREAYGKQIDM</sequence>
<dbReference type="Pfam" id="PF01943">
    <property type="entry name" value="Polysacc_synt"/>
    <property type="match status" value="1"/>
</dbReference>
<evidence type="ECO:0000256" key="1">
    <source>
        <dbReference type="ARBA" id="ARBA00004651"/>
    </source>
</evidence>
<dbReference type="RefSeq" id="WP_162639666.1">
    <property type="nucleotide sequence ID" value="NZ_CP048286.1"/>
</dbReference>
<feature type="transmembrane region" description="Helical" evidence="6">
    <location>
        <begin position="112"/>
        <end position="135"/>
    </location>
</feature>
<dbReference type="Proteomes" id="UP000479114">
    <property type="component" value="Chromosome"/>
</dbReference>
<feature type="transmembrane region" description="Helical" evidence="6">
    <location>
        <begin position="84"/>
        <end position="106"/>
    </location>
</feature>
<name>A0A6C0NXB9_9BACL</name>
<evidence type="ECO:0000256" key="3">
    <source>
        <dbReference type="ARBA" id="ARBA00022692"/>
    </source>
</evidence>
<evidence type="ECO:0000256" key="6">
    <source>
        <dbReference type="SAM" id="Phobius"/>
    </source>
</evidence>
<dbReference type="KEGG" id="prz:GZH47_08335"/>
<keyword evidence="5 6" id="KW-0472">Membrane</keyword>
<evidence type="ECO:0000256" key="2">
    <source>
        <dbReference type="ARBA" id="ARBA00022475"/>
    </source>
</evidence>